<feature type="compositionally biased region" description="Acidic residues" evidence="1">
    <location>
        <begin position="21"/>
        <end position="33"/>
    </location>
</feature>
<evidence type="ECO:0000313" key="2">
    <source>
        <dbReference type="EMBL" id="SFK91992.1"/>
    </source>
</evidence>
<organism evidence="2 3">
    <name type="scientific">Streptosporangium canum</name>
    <dbReference type="NCBI Taxonomy" id="324952"/>
    <lineage>
        <taxon>Bacteria</taxon>
        <taxon>Bacillati</taxon>
        <taxon>Actinomycetota</taxon>
        <taxon>Actinomycetes</taxon>
        <taxon>Streptosporangiales</taxon>
        <taxon>Streptosporangiaceae</taxon>
        <taxon>Streptosporangium</taxon>
    </lineage>
</organism>
<reference evidence="3" key="1">
    <citation type="submission" date="2016-10" db="EMBL/GenBank/DDBJ databases">
        <authorList>
            <person name="Varghese N."/>
            <person name="Submissions S."/>
        </authorList>
    </citation>
    <scope>NUCLEOTIDE SEQUENCE [LARGE SCALE GENOMIC DNA]</scope>
    <source>
        <strain evidence="3">CGMCC 4.2126</strain>
    </source>
</reference>
<protein>
    <submittedName>
        <fullName evidence="2">Uncharacterized protein</fullName>
    </submittedName>
</protein>
<evidence type="ECO:0000313" key="3">
    <source>
        <dbReference type="Proteomes" id="UP000199111"/>
    </source>
</evidence>
<dbReference type="Proteomes" id="UP000199111">
    <property type="component" value="Unassembled WGS sequence"/>
</dbReference>
<name>A0A1I4DEX3_9ACTN</name>
<dbReference type="EMBL" id="FOQY01000041">
    <property type="protein sequence ID" value="SFK91992.1"/>
    <property type="molecule type" value="Genomic_DNA"/>
</dbReference>
<gene>
    <name evidence="2" type="ORF">SAMN05216275_14131</name>
</gene>
<proteinExistence type="predicted"/>
<dbReference type="AlphaFoldDB" id="A0A1I4DEX3"/>
<feature type="region of interest" description="Disordered" evidence="1">
    <location>
        <begin position="1"/>
        <end position="33"/>
    </location>
</feature>
<keyword evidence="3" id="KW-1185">Reference proteome</keyword>
<evidence type="ECO:0000256" key="1">
    <source>
        <dbReference type="SAM" id="MobiDB-lite"/>
    </source>
</evidence>
<accession>A0A1I4DEX3</accession>
<sequence>MATPARDDQTPPCIPGQMAIDDLDEETPDETHD</sequence>